<organism evidence="4 5">
    <name type="scientific">Mycena alexandri</name>
    <dbReference type="NCBI Taxonomy" id="1745969"/>
    <lineage>
        <taxon>Eukaryota</taxon>
        <taxon>Fungi</taxon>
        <taxon>Dikarya</taxon>
        <taxon>Basidiomycota</taxon>
        <taxon>Agaricomycotina</taxon>
        <taxon>Agaricomycetes</taxon>
        <taxon>Agaricomycetidae</taxon>
        <taxon>Agaricales</taxon>
        <taxon>Marasmiineae</taxon>
        <taxon>Mycenaceae</taxon>
        <taxon>Mycena</taxon>
    </lineage>
</organism>
<accession>A0AAD6T0U7</accession>
<reference evidence="4" key="1">
    <citation type="submission" date="2023-03" db="EMBL/GenBank/DDBJ databases">
        <title>Massive genome expansion in bonnet fungi (Mycena s.s.) driven by repeated elements and novel gene families across ecological guilds.</title>
        <authorList>
            <consortium name="Lawrence Berkeley National Laboratory"/>
            <person name="Harder C.B."/>
            <person name="Miyauchi S."/>
            <person name="Viragh M."/>
            <person name="Kuo A."/>
            <person name="Thoen E."/>
            <person name="Andreopoulos B."/>
            <person name="Lu D."/>
            <person name="Skrede I."/>
            <person name="Drula E."/>
            <person name="Henrissat B."/>
            <person name="Morin E."/>
            <person name="Kohler A."/>
            <person name="Barry K."/>
            <person name="LaButti K."/>
            <person name="Morin E."/>
            <person name="Salamov A."/>
            <person name="Lipzen A."/>
            <person name="Mereny Z."/>
            <person name="Hegedus B."/>
            <person name="Baldrian P."/>
            <person name="Stursova M."/>
            <person name="Weitz H."/>
            <person name="Taylor A."/>
            <person name="Grigoriev I.V."/>
            <person name="Nagy L.G."/>
            <person name="Martin F."/>
            <person name="Kauserud H."/>
        </authorList>
    </citation>
    <scope>NUCLEOTIDE SEQUENCE</scope>
    <source>
        <strain evidence="4">CBHHK200</strain>
    </source>
</reference>
<dbReference type="GO" id="GO:0006508">
    <property type="term" value="P:proteolysis"/>
    <property type="evidence" value="ECO:0007669"/>
    <property type="project" value="InterPro"/>
</dbReference>
<dbReference type="Proteomes" id="UP001218188">
    <property type="component" value="Unassembled WGS sequence"/>
</dbReference>
<evidence type="ECO:0000256" key="2">
    <source>
        <dbReference type="ARBA" id="ARBA00022801"/>
    </source>
</evidence>
<dbReference type="Pfam" id="PF00561">
    <property type="entry name" value="Abhydrolase_1"/>
    <property type="match status" value="1"/>
</dbReference>
<protein>
    <submittedName>
        <fullName evidence="4">Alpha/beta-hydrolase</fullName>
    </submittedName>
</protein>
<dbReference type="InterPro" id="IPR000073">
    <property type="entry name" value="AB_hydrolase_1"/>
</dbReference>
<evidence type="ECO:0000313" key="4">
    <source>
        <dbReference type="EMBL" id="KAJ7037258.1"/>
    </source>
</evidence>
<feature type="domain" description="AB hydrolase-1" evidence="3">
    <location>
        <begin position="58"/>
        <end position="192"/>
    </location>
</feature>
<dbReference type="PRINTS" id="PR00793">
    <property type="entry name" value="PROAMNOPTASE"/>
</dbReference>
<evidence type="ECO:0000259" key="3">
    <source>
        <dbReference type="Pfam" id="PF00561"/>
    </source>
</evidence>
<evidence type="ECO:0000256" key="1">
    <source>
        <dbReference type="ARBA" id="ARBA00010088"/>
    </source>
</evidence>
<comment type="similarity">
    <text evidence="1">Belongs to the peptidase S33 family.</text>
</comment>
<dbReference type="EMBL" id="JARJCM010000038">
    <property type="protein sequence ID" value="KAJ7037258.1"/>
    <property type="molecule type" value="Genomic_DNA"/>
</dbReference>
<comment type="caution">
    <text evidence="4">The sequence shown here is derived from an EMBL/GenBank/DDBJ whole genome shotgun (WGS) entry which is preliminary data.</text>
</comment>
<sequence length="447" mass="51094">MDQETYTLTGAIKVVERFFTLPLDYSDPQGKKIRVFARNLIPTQKAKTEEEQNKLPYMLYLQGGPGFECELEGILQISSVIHEQGYQTLWLDSRGTGLSTPFSAELVEGLADSEVFEYLKHFRADNIVRDCEAIREILIGHNTDIEARKWTILGQSFGGFCALTYLSFFSKGLKEVFLTAGLTPLVDHPEPVFECLMKKVIERNKVYYQKYPLDVQRVRTILQHLEANQVLLPNGGTLSPSRWLQLGIDFGMHGGIDRVHQLVLRAANDLELFKKLSYRLLHKIEAKQECDSNPFYAILHEVIYCQGKAANWACSRVLSKYPQFLWASMKDQAADCPVYFTGEMVFPEMLDEFSNLKALKNVGNMIATYDSWPPLYDIGKLEQNTVKVTSATYFDDMYVDFERAQETAVKIGNIEQYISNQHMHSAIRKDPSTVLATLFKISKREKD</sequence>
<dbReference type="InterPro" id="IPR029058">
    <property type="entry name" value="AB_hydrolase_fold"/>
</dbReference>
<dbReference type="InterPro" id="IPR051601">
    <property type="entry name" value="Serine_prot/Carboxylest_S33"/>
</dbReference>
<dbReference type="SUPFAM" id="SSF53474">
    <property type="entry name" value="alpha/beta-Hydrolases"/>
    <property type="match status" value="1"/>
</dbReference>
<dbReference type="PANTHER" id="PTHR43248">
    <property type="entry name" value="2-SUCCINYL-6-HYDROXY-2,4-CYCLOHEXADIENE-1-CARBOXYLATE SYNTHASE"/>
    <property type="match status" value="1"/>
</dbReference>
<dbReference type="PANTHER" id="PTHR43248:SF2">
    <property type="entry name" value="PROLYL AMINOPEPTIDASE"/>
    <property type="match status" value="1"/>
</dbReference>
<dbReference type="AlphaFoldDB" id="A0AAD6T0U7"/>
<gene>
    <name evidence="4" type="ORF">C8F04DRAFT_1093066</name>
</gene>
<proteinExistence type="inferred from homology"/>
<name>A0AAD6T0U7_9AGAR</name>
<evidence type="ECO:0000313" key="5">
    <source>
        <dbReference type="Proteomes" id="UP001218188"/>
    </source>
</evidence>
<keyword evidence="5" id="KW-1185">Reference proteome</keyword>
<keyword evidence="2" id="KW-0378">Hydrolase</keyword>
<dbReference type="Gene3D" id="3.40.50.1820">
    <property type="entry name" value="alpha/beta hydrolase"/>
    <property type="match status" value="1"/>
</dbReference>
<dbReference type="InterPro" id="IPR002410">
    <property type="entry name" value="Peptidase_S33"/>
</dbReference>
<dbReference type="GO" id="GO:0008233">
    <property type="term" value="F:peptidase activity"/>
    <property type="evidence" value="ECO:0007669"/>
    <property type="project" value="InterPro"/>
</dbReference>